<evidence type="ECO:0000313" key="3">
    <source>
        <dbReference type="Proteomes" id="UP000756346"/>
    </source>
</evidence>
<organism evidence="2 3">
    <name type="scientific">Microdochium trichocladiopsis</name>
    <dbReference type="NCBI Taxonomy" id="1682393"/>
    <lineage>
        <taxon>Eukaryota</taxon>
        <taxon>Fungi</taxon>
        <taxon>Dikarya</taxon>
        <taxon>Ascomycota</taxon>
        <taxon>Pezizomycotina</taxon>
        <taxon>Sordariomycetes</taxon>
        <taxon>Xylariomycetidae</taxon>
        <taxon>Xylariales</taxon>
        <taxon>Microdochiaceae</taxon>
        <taxon>Microdochium</taxon>
    </lineage>
</organism>
<gene>
    <name evidence="2" type="ORF">B0I36DRAFT_366983</name>
</gene>
<comment type="caution">
    <text evidence="2">The sequence shown here is derived from an EMBL/GenBank/DDBJ whole genome shotgun (WGS) entry which is preliminary data.</text>
</comment>
<feature type="transmembrane region" description="Helical" evidence="1">
    <location>
        <begin position="90"/>
        <end position="112"/>
    </location>
</feature>
<dbReference type="Proteomes" id="UP000756346">
    <property type="component" value="Unassembled WGS sequence"/>
</dbReference>
<accession>A0A9P9BLP5</accession>
<sequence length="205" mass="22083">MPVITLTSLRGVSPVTSAASSTAARIRQFNYVIALGFKYLQPASRLIPVALIALAGATYWHDSCNQSIAGANELGGDNASRHQQQLQQHWTHYLVALIPLVLTGPCVAYLIFPINDQIAAIGRELELQLDHQHPVGKTLDAASRKSVTSGDDIDVGVIRVEEDIASEVEGLFAQWQSWHVGRILSPFLADLVLSASGAGLLPPAW</sequence>
<proteinExistence type="predicted"/>
<protein>
    <submittedName>
        <fullName evidence="2">Uncharacterized protein</fullName>
    </submittedName>
</protein>
<keyword evidence="3" id="KW-1185">Reference proteome</keyword>
<keyword evidence="1" id="KW-1133">Transmembrane helix</keyword>
<keyword evidence="1" id="KW-0812">Transmembrane</keyword>
<keyword evidence="1" id="KW-0472">Membrane</keyword>
<dbReference type="EMBL" id="JAGTJQ010000009">
    <property type="protein sequence ID" value="KAH7025089.1"/>
    <property type="molecule type" value="Genomic_DNA"/>
</dbReference>
<dbReference type="RefSeq" id="XP_046008637.1">
    <property type="nucleotide sequence ID" value="XM_046159391.1"/>
</dbReference>
<dbReference type="OrthoDB" id="3648235at2759"/>
<reference evidence="2" key="1">
    <citation type="journal article" date="2021" name="Nat. Commun.">
        <title>Genetic determinants of endophytism in the Arabidopsis root mycobiome.</title>
        <authorList>
            <person name="Mesny F."/>
            <person name="Miyauchi S."/>
            <person name="Thiergart T."/>
            <person name="Pickel B."/>
            <person name="Atanasova L."/>
            <person name="Karlsson M."/>
            <person name="Huettel B."/>
            <person name="Barry K.W."/>
            <person name="Haridas S."/>
            <person name="Chen C."/>
            <person name="Bauer D."/>
            <person name="Andreopoulos W."/>
            <person name="Pangilinan J."/>
            <person name="LaButti K."/>
            <person name="Riley R."/>
            <person name="Lipzen A."/>
            <person name="Clum A."/>
            <person name="Drula E."/>
            <person name="Henrissat B."/>
            <person name="Kohler A."/>
            <person name="Grigoriev I.V."/>
            <person name="Martin F.M."/>
            <person name="Hacquard S."/>
        </authorList>
    </citation>
    <scope>NUCLEOTIDE SEQUENCE</scope>
    <source>
        <strain evidence="2">MPI-CAGE-CH-0230</strain>
    </source>
</reference>
<evidence type="ECO:0000313" key="2">
    <source>
        <dbReference type="EMBL" id="KAH7025089.1"/>
    </source>
</evidence>
<dbReference type="AlphaFoldDB" id="A0A9P9BLP5"/>
<dbReference type="GeneID" id="70188937"/>
<evidence type="ECO:0000256" key="1">
    <source>
        <dbReference type="SAM" id="Phobius"/>
    </source>
</evidence>
<name>A0A9P9BLP5_9PEZI</name>